<sequence length="151" mass="16151">MRGVSIGPSSSSEPREGGDAPVSMSEAIKGLSVKAKKGLLINCDVSFIAFSCSRAAWARDSLALLDLRLRRLVCGVSQVASSVDSEVGHCAMGRRSQFPVTSQYCQVSTHLFILDLVASSAHFRQSDAYEGSSFSKASRVSVAFPSLSLWM</sequence>
<comment type="caution">
    <text evidence="2">The sequence shown here is derived from an EMBL/GenBank/DDBJ whole genome shotgun (WGS) entry which is preliminary data.</text>
</comment>
<evidence type="ECO:0000313" key="2">
    <source>
        <dbReference type="EMBL" id="KAJ1123132.1"/>
    </source>
</evidence>
<proteinExistence type="predicted"/>
<evidence type="ECO:0000313" key="3">
    <source>
        <dbReference type="Proteomes" id="UP001066276"/>
    </source>
</evidence>
<organism evidence="2 3">
    <name type="scientific">Pleurodeles waltl</name>
    <name type="common">Iberian ribbed newt</name>
    <dbReference type="NCBI Taxonomy" id="8319"/>
    <lineage>
        <taxon>Eukaryota</taxon>
        <taxon>Metazoa</taxon>
        <taxon>Chordata</taxon>
        <taxon>Craniata</taxon>
        <taxon>Vertebrata</taxon>
        <taxon>Euteleostomi</taxon>
        <taxon>Amphibia</taxon>
        <taxon>Batrachia</taxon>
        <taxon>Caudata</taxon>
        <taxon>Salamandroidea</taxon>
        <taxon>Salamandridae</taxon>
        <taxon>Pleurodelinae</taxon>
        <taxon>Pleurodeles</taxon>
    </lineage>
</organism>
<dbReference type="EMBL" id="JANPWB010000011">
    <property type="protein sequence ID" value="KAJ1123132.1"/>
    <property type="molecule type" value="Genomic_DNA"/>
</dbReference>
<dbReference type="Proteomes" id="UP001066276">
    <property type="component" value="Chromosome 7"/>
</dbReference>
<name>A0AAV7P4F2_PLEWA</name>
<feature type="region of interest" description="Disordered" evidence="1">
    <location>
        <begin position="1"/>
        <end position="22"/>
    </location>
</feature>
<feature type="compositionally biased region" description="Low complexity" evidence="1">
    <location>
        <begin position="1"/>
        <end position="12"/>
    </location>
</feature>
<reference evidence="2" key="1">
    <citation type="journal article" date="2022" name="bioRxiv">
        <title>Sequencing and chromosome-scale assembly of the giantPleurodeles waltlgenome.</title>
        <authorList>
            <person name="Brown T."/>
            <person name="Elewa A."/>
            <person name="Iarovenko S."/>
            <person name="Subramanian E."/>
            <person name="Araus A.J."/>
            <person name="Petzold A."/>
            <person name="Susuki M."/>
            <person name="Suzuki K.-i.T."/>
            <person name="Hayashi T."/>
            <person name="Toyoda A."/>
            <person name="Oliveira C."/>
            <person name="Osipova E."/>
            <person name="Leigh N.D."/>
            <person name="Simon A."/>
            <person name="Yun M.H."/>
        </authorList>
    </citation>
    <scope>NUCLEOTIDE SEQUENCE</scope>
    <source>
        <strain evidence="2">20211129_DDA</strain>
        <tissue evidence="2">Liver</tissue>
    </source>
</reference>
<evidence type="ECO:0000256" key="1">
    <source>
        <dbReference type="SAM" id="MobiDB-lite"/>
    </source>
</evidence>
<gene>
    <name evidence="2" type="ORF">NDU88_001605</name>
</gene>
<accession>A0AAV7P4F2</accession>
<dbReference type="AlphaFoldDB" id="A0AAV7P4F2"/>
<protein>
    <submittedName>
        <fullName evidence="2">Uncharacterized protein</fullName>
    </submittedName>
</protein>
<keyword evidence="3" id="KW-1185">Reference proteome</keyword>